<evidence type="ECO:0000313" key="7">
    <source>
        <dbReference type="EMBL" id="RBP42577.1"/>
    </source>
</evidence>
<dbReference type="PANTHER" id="PTHR43289">
    <property type="entry name" value="MITOGEN-ACTIVATED PROTEIN KINASE KINASE KINASE 20-RELATED"/>
    <property type="match status" value="1"/>
</dbReference>
<feature type="region of interest" description="Disordered" evidence="5">
    <location>
        <begin position="419"/>
        <end position="498"/>
    </location>
</feature>
<keyword evidence="2" id="KW-0547">Nucleotide-binding</keyword>
<evidence type="ECO:0000256" key="3">
    <source>
        <dbReference type="ARBA" id="ARBA00022777"/>
    </source>
</evidence>
<dbReference type="InterPro" id="IPR008271">
    <property type="entry name" value="Ser/Thr_kinase_AS"/>
</dbReference>
<accession>A0A366HII5</accession>
<keyword evidence="7" id="KW-0723">Serine/threonine-protein kinase</keyword>
<proteinExistence type="predicted"/>
<feature type="compositionally biased region" description="Low complexity" evidence="5">
    <location>
        <begin position="427"/>
        <end position="468"/>
    </location>
</feature>
<dbReference type="EMBL" id="QNRR01000006">
    <property type="protein sequence ID" value="RBP42577.1"/>
    <property type="molecule type" value="Genomic_DNA"/>
</dbReference>
<dbReference type="RefSeq" id="WP_113959695.1">
    <property type="nucleotide sequence ID" value="NZ_QNRR01000006.1"/>
</dbReference>
<dbReference type="AlphaFoldDB" id="A0A366HII5"/>
<organism evidence="7 8">
    <name type="scientific">Roseimicrobium gellanilyticum</name>
    <dbReference type="NCBI Taxonomy" id="748857"/>
    <lineage>
        <taxon>Bacteria</taxon>
        <taxon>Pseudomonadati</taxon>
        <taxon>Verrucomicrobiota</taxon>
        <taxon>Verrucomicrobiia</taxon>
        <taxon>Verrucomicrobiales</taxon>
        <taxon>Verrucomicrobiaceae</taxon>
        <taxon>Roseimicrobium</taxon>
    </lineage>
</organism>
<dbReference type="CDD" id="cd14014">
    <property type="entry name" value="STKc_PknB_like"/>
    <property type="match status" value="1"/>
</dbReference>
<keyword evidence="4" id="KW-0067">ATP-binding</keyword>
<dbReference type="Gene3D" id="3.30.200.20">
    <property type="entry name" value="Phosphorylase Kinase, domain 1"/>
    <property type="match status" value="1"/>
</dbReference>
<dbReference type="Gene3D" id="1.10.510.10">
    <property type="entry name" value="Transferase(Phosphotransferase) domain 1"/>
    <property type="match status" value="1"/>
</dbReference>
<dbReference type="PROSITE" id="PS50011">
    <property type="entry name" value="PROTEIN_KINASE_DOM"/>
    <property type="match status" value="1"/>
</dbReference>
<gene>
    <name evidence="7" type="ORF">DES53_106286</name>
</gene>
<dbReference type="PROSITE" id="PS00108">
    <property type="entry name" value="PROTEIN_KINASE_ST"/>
    <property type="match status" value="1"/>
</dbReference>
<feature type="compositionally biased region" description="Low complexity" evidence="5">
    <location>
        <begin position="304"/>
        <end position="315"/>
    </location>
</feature>
<dbReference type="PANTHER" id="PTHR43289:SF6">
    <property type="entry name" value="SERINE_THREONINE-PROTEIN KINASE NEKL-3"/>
    <property type="match status" value="1"/>
</dbReference>
<dbReference type="InterPro" id="IPR000719">
    <property type="entry name" value="Prot_kinase_dom"/>
</dbReference>
<name>A0A366HII5_9BACT</name>
<evidence type="ECO:0000259" key="6">
    <source>
        <dbReference type="PROSITE" id="PS50011"/>
    </source>
</evidence>
<evidence type="ECO:0000256" key="5">
    <source>
        <dbReference type="SAM" id="MobiDB-lite"/>
    </source>
</evidence>
<dbReference type="SMART" id="SM00220">
    <property type="entry name" value="S_TKc"/>
    <property type="match status" value="1"/>
</dbReference>
<dbReference type="GO" id="GO:0004674">
    <property type="term" value="F:protein serine/threonine kinase activity"/>
    <property type="evidence" value="ECO:0007669"/>
    <property type="project" value="UniProtKB-KW"/>
</dbReference>
<keyword evidence="1" id="KW-0808">Transferase</keyword>
<comment type="caution">
    <text evidence="7">The sequence shown here is derived from an EMBL/GenBank/DDBJ whole genome shotgun (WGS) entry which is preliminary data.</text>
</comment>
<keyword evidence="3 7" id="KW-0418">Kinase</keyword>
<dbReference type="SUPFAM" id="SSF56112">
    <property type="entry name" value="Protein kinase-like (PK-like)"/>
    <property type="match status" value="1"/>
</dbReference>
<dbReference type="InterPro" id="IPR011009">
    <property type="entry name" value="Kinase-like_dom_sf"/>
</dbReference>
<dbReference type="GO" id="GO:0005524">
    <property type="term" value="F:ATP binding"/>
    <property type="evidence" value="ECO:0007669"/>
    <property type="project" value="UniProtKB-KW"/>
</dbReference>
<evidence type="ECO:0000313" key="8">
    <source>
        <dbReference type="Proteomes" id="UP000253426"/>
    </source>
</evidence>
<evidence type="ECO:0000256" key="4">
    <source>
        <dbReference type="ARBA" id="ARBA00022840"/>
    </source>
</evidence>
<dbReference type="Proteomes" id="UP000253426">
    <property type="component" value="Unassembled WGS sequence"/>
</dbReference>
<reference evidence="7 8" key="1">
    <citation type="submission" date="2018-06" db="EMBL/GenBank/DDBJ databases">
        <title>Genomic Encyclopedia of Type Strains, Phase IV (KMG-IV): sequencing the most valuable type-strain genomes for metagenomic binning, comparative biology and taxonomic classification.</title>
        <authorList>
            <person name="Goeker M."/>
        </authorList>
    </citation>
    <scope>NUCLEOTIDE SEQUENCE [LARGE SCALE GENOMIC DNA]</scope>
    <source>
        <strain evidence="7 8">DSM 25532</strain>
    </source>
</reference>
<protein>
    <submittedName>
        <fullName evidence="7">Serine/threonine protein kinase</fullName>
    </submittedName>
</protein>
<feature type="domain" description="Protein kinase" evidence="6">
    <location>
        <begin position="21"/>
        <end position="277"/>
    </location>
</feature>
<evidence type="ECO:0000256" key="2">
    <source>
        <dbReference type="ARBA" id="ARBA00022741"/>
    </source>
</evidence>
<evidence type="ECO:0000256" key="1">
    <source>
        <dbReference type="ARBA" id="ARBA00022679"/>
    </source>
</evidence>
<feature type="compositionally biased region" description="Low complexity" evidence="5">
    <location>
        <begin position="287"/>
        <end position="297"/>
    </location>
</feature>
<dbReference type="Pfam" id="PF00069">
    <property type="entry name" value="Pkinase"/>
    <property type="match status" value="1"/>
</dbReference>
<feature type="compositionally biased region" description="Low complexity" evidence="5">
    <location>
        <begin position="341"/>
        <end position="353"/>
    </location>
</feature>
<dbReference type="OrthoDB" id="179763at2"/>
<sequence length="709" mass="74945">MTTEQVATPPSSDTSHAPDAYSVKERVSIGTAGVVYRAVQRSSHREVLFKVLMEQASHPLNSAQVLAVAPAIMRLRHPRIAELMDAYDDPEGTVLVYPMMPGMAGSEFPIKERLLTPAEARQVAKQLCEALLVGERAAFPHGDVKPSNIVIGTDTDGRLSVQLQDWGLSSCRTLQPPETMQFMAPERHHGHPTSVQGDLFSLGASLWFLITGRLPVESHTREELLVEWGAFDPSTLAGLQPEVDKHFSQWLGWLLRWQPRDRPPTMTKALEVLNQVIAFVDASETKASSGSGSSAAAPAPPAPTSTSTANPNAPTLPAKPIATRPSAARTEKLRQTPGDSGPPSAASPSAPTALLTRPSGADSVSAQERGSMASKLMAGVLTCCVLAAVGVLFVWWAEEEWGPDWRKEMVASLKSRLRTASPKESDLAAAAAPSESADQANTKSSTTATKSPSKSSGAAVAVTANASAQKPPPKSLSAKSGSKPTKPQTPPPNNSKLISAVEPFNYADGMTLEGANGGTGWKTPWKASQATKGKSADGKYQGVLLASTPDSSISRELDPGGTFHNNSVAVSLDLWHPGAGASPLEFDLLGTANAPSGSAIIVTPHENRLKISIKGETEELPANAGVPLKLVLKWTFTKKADSTADVVVEVYVNPKQGTSVTNSPKTKKNLTSYKLPTTLTFTAKTTEAGSAPVVLQKMKLARTAADAIK</sequence>
<feature type="region of interest" description="Disordered" evidence="5">
    <location>
        <begin position="287"/>
        <end position="366"/>
    </location>
</feature>
<keyword evidence="8" id="KW-1185">Reference proteome</keyword>